<accession>A0A4R4EM66</accession>
<reference evidence="3 4" key="1">
    <citation type="submission" date="2019-03" db="EMBL/GenBank/DDBJ databases">
        <authorList>
            <person name="Kim M.K.M."/>
        </authorList>
    </citation>
    <scope>NUCLEOTIDE SEQUENCE [LARGE SCALE GENOMIC DNA]</scope>
    <source>
        <strain evidence="3 4">18JY21-1</strain>
    </source>
</reference>
<proteinExistence type="predicted"/>
<dbReference type="InterPro" id="IPR009061">
    <property type="entry name" value="DNA-bd_dom_put_sf"/>
</dbReference>
<evidence type="ECO:0000256" key="1">
    <source>
        <dbReference type="ARBA" id="ARBA00023125"/>
    </source>
</evidence>
<keyword evidence="4" id="KW-1185">Reference proteome</keyword>
<gene>
    <name evidence="3" type="ORF">E0485_00995</name>
</gene>
<dbReference type="PANTHER" id="PTHR30204:SF96">
    <property type="entry name" value="CHROMOSOME-ANCHORING PROTEIN RACA"/>
    <property type="match status" value="1"/>
</dbReference>
<dbReference type="PROSITE" id="PS50937">
    <property type="entry name" value="HTH_MERR_2"/>
    <property type="match status" value="1"/>
</dbReference>
<name>A0A4R4EM66_9BACL</name>
<dbReference type="InterPro" id="IPR047057">
    <property type="entry name" value="MerR_fam"/>
</dbReference>
<dbReference type="SMART" id="SM00422">
    <property type="entry name" value="HTH_MERR"/>
    <property type="match status" value="1"/>
</dbReference>
<evidence type="ECO:0000313" key="3">
    <source>
        <dbReference type="EMBL" id="TCZ80897.1"/>
    </source>
</evidence>
<dbReference type="CDD" id="cd01106">
    <property type="entry name" value="HTH_TipAL-Mta"/>
    <property type="match status" value="1"/>
</dbReference>
<dbReference type="EMBL" id="SKFG01000001">
    <property type="protein sequence ID" value="TCZ80897.1"/>
    <property type="molecule type" value="Genomic_DNA"/>
</dbReference>
<dbReference type="GO" id="GO:0003700">
    <property type="term" value="F:DNA-binding transcription factor activity"/>
    <property type="evidence" value="ECO:0007669"/>
    <property type="project" value="InterPro"/>
</dbReference>
<comment type="caution">
    <text evidence="3">The sequence shown here is derived from an EMBL/GenBank/DDBJ whole genome shotgun (WGS) entry which is preliminary data.</text>
</comment>
<sequence>MNEKRYTSGEIASAAGLTIRAVQHYDNIGLLPSSGRTEGGRRYYTQDDLIRLEQIVFYKSLDFSLDQIKEQLLLQPGTKELLEMFKNQQLLLLQRIEHLHTSFATIGIMSKMIEAGKEPPFHVLLRFLSALPGDDIFSHAPQMLTKEQQDLLSPHFQDIEPIQIFYHKWKEILIEATILHHDNISPNNPLAQDLARRWGETIVSFTGGNMELLKHLSELNLENRMIGQNEEMMESAKRYIENAFSIYSANNDLHLKTAD</sequence>
<dbReference type="RefSeq" id="WP_132415652.1">
    <property type="nucleotide sequence ID" value="NZ_SKFG01000001.1"/>
</dbReference>
<dbReference type="InterPro" id="IPR000551">
    <property type="entry name" value="MerR-type_HTH_dom"/>
</dbReference>
<organism evidence="3 4">
    <name type="scientific">Paenibacillus albiflavus</name>
    <dbReference type="NCBI Taxonomy" id="2545760"/>
    <lineage>
        <taxon>Bacteria</taxon>
        <taxon>Bacillati</taxon>
        <taxon>Bacillota</taxon>
        <taxon>Bacilli</taxon>
        <taxon>Bacillales</taxon>
        <taxon>Paenibacillaceae</taxon>
        <taxon>Paenibacillus</taxon>
    </lineage>
</organism>
<dbReference type="SUPFAM" id="SSF46955">
    <property type="entry name" value="Putative DNA-binding domain"/>
    <property type="match status" value="1"/>
</dbReference>
<dbReference type="PANTHER" id="PTHR30204">
    <property type="entry name" value="REDOX-CYCLING DRUG-SENSING TRANSCRIPTIONAL ACTIVATOR SOXR"/>
    <property type="match status" value="1"/>
</dbReference>
<dbReference type="OrthoDB" id="1894615at2"/>
<dbReference type="Gene3D" id="1.10.1660.10">
    <property type="match status" value="1"/>
</dbReference>
<feature type="domain" description="HTH merR-type" evidence="2">
    <location>
        <begin position="5"/>
        <end position="74"/>
    </location>
</feature>
<evidence type="ECO:0000313" key="4">
    <source>
        <dbReference type="Proteomes" id="UP000295418"/>
    </source>
</evidence>
<dbReference type="GO" id="GO:0003677">
    <property type="term" value="F:DNA binding"/>
    <property type="evidence" value="ECO:0007669"/>
    <property type="project" value="UniProtKB-KW"/>
</dbReference>
<dbReference type="Pfam" id="PF13411">
    <property type="entry name" value="MerR_1"/>
    <property type="match status" value="1"/>
</dbReference>
<dbReference type="AlphaFoldDB" id="A0A4R4EM66"/>
<dbReference type="Proteomes" id="UP000295418">
    <property type="component" value="Unassembled WGS sequence"/>
</dbReference>
<evidence type="ECO:0000259" key="2">
    <source>
        <dbReference type="PROSITE" id="PS50937"/>
    </source>
</evidence>
<keyword evidence="1" id="KW-0238">DNA-binding</keyword>
<protein>
    <submittedName>
        <fullName evidence="3">MerR family transcriptional regulator</fullName>
    </submittedName>
</protein>